<comment type="caution">
    <text evidence="2">The sequence shown here is derived from an EMBL/GenBank/DDBJ whole genome shotgun (WGS) entry which is preliminary data.</text>
</comment>
<organism evidence="2 3">
    <name type="scientific">Alteribacter keqinensis</name>
    <dbReference type="NCBI Taxonomy" id="2483800"/>
    <lineage>
        <taxon>Bacteria</taxon>
        <taxon>Bacillati</taxon>
        <taxon>Bacillota</taxon>
        <taxon>Bacilli</taxon>
        <taxon>Bacillales</taxon>
        <taxon>Bacillaceae</taxon>
        <taxon>Alteribacter</taxon>
    </lineage>
</organism>
<keyword evidence="1" id="KW-0812">Transmembrane</keyword>
<dbReference type="AlphaFoldDB" id="A0A3M7TU76"/>
<proteinExistence type="predicted"/>
<evidence type="ECO:0000313" key="2">
    <source>
        <dbReference type="EMBL" id="RNA69180.1"/>
    </source>
</evidence>
<accession>A0A3M7TU76</accession>
<name>A0A3M7TU76_9BACI</name>
<dbReference type="Proteomes" id="UP000278746">
    <property type="component" value="Unassembled WGS sequence"/>
</dbReference>
<gene>
    <name evidence="2" type="ORF">EBO34_04310</name>
</gene>
<keyword evidence="1" id="KW-1133">Transmembrane helix</keyword>
<evidence type="ECO:0000313" key="3">
    <source>
        <dbReference type="Proteomes" id="UP000278746"/>
    </source>
</evidence>
<sequence length="84" mass="9921">MIIAVKLSFLDGFFWFPSFFLFIHFPKYPYFPAAYFEKRYSRNVSRLLGEVGWERPEQEAYEPPAESAMSANQQAFNSLKNIKI</sequence>
<protein>
    <submittedName>
        <fullName evidence="2">Uncharacterized protein</fullName>
    </submittedName>
</protein>
<keyword evidence="1" id="KW-0472">Membrane</keyword>
<feature type="transmembrane region" description="Helical" evidence="1">
    <location>
        <begin position="12"/>
        <end position="36"/>
    </location>
</feature>
<dbReference type="EMBL" id="RHIB01000001">
    <property type="protein sequence ID" value="RNA69180.1"/>
    <property type="molecule type" value="Genomic_DNA"/>
</dbReference>
<keyword evidence="3" id="KW-1185">Reference proteome</keyword>
<evidence type="ECO:0000256" key="1">
    <source>
        <dbReference type="SAM" id="Phobius"/>
    </source>
</evidence>
<reference evidence="2 3" key="1">
    <citation type="submission" date="2018-10" db="EMBL/GenBank/DDBJ databases">
        <title>Bacillus Keqinensis sp. nov., a moderately halophilic bacterium isolated from a saline-alkaline lake.</title>
        <authorList>
            <person name="Wang H."/>
        </authorList>
    </citation>
    <scope>NUCLEOTIDE SEQUENCE [LARGE SCALE GENOMIC DNA]</scope>
    <source>
        <strain evidence="2 3">KQ-3</strain>
    </source>
</reference>